<reference evidence="2" key="1">
    <citation type="journal article" date="2020" name="Fungal Divers.">
        <title>Resolving the Mortierellaceae phylogeny through synthesis of multi-gene phylogenetics and phylogenomics.</title>
        <authorList>
            <person name="Vandepol N."/>
            <person name="Liber J."/>
            <person name="Desiro A."/>
            <person name="Na H."/>
            <person name="Kennedy M."/>
            <person name="Barry K."/>
            <person name="Grigoriev I.V."/>
            <person name="Miller A.N."/>
            <person name="O'Donnell K."/>
            <person name="Stajich J.E."/>
            <person name="Bonito G."/>
        </authorList>
    </citation>
    <scope>NUCLEOTIDE SEQUENCE</scope>
    <source>
        <strain evidence="2">KOD948</strain>
    </source>
</reference>
<keyword evidence="1" id="KW-0812">Transmembrane</keyword>
<feature type="transmembrane region" description="Helical" evidence="1">
    <location>
        <begin position="44"/>
        <end position="64"/>
    </location>
</feature>
<dbReference type="OrthoDB" id="10478794at2759"/>
<name>A0A9P6PQ30_9FUNG</name>
<feature type="non-terminal residue" evidence="2">
    <location>
        <position position="116"/>
    </location>
</feature>
<gene>
    <name evidence="2" type="ORF">BG011_008655</name>
</gene>
<dbReference type="Proteomes" id="UP000726737">
    <property type="component" value="Unassembled WGS sequence"/>
</dbReference>
<evidence type="ECO:0000313" key="3">
    <source>
        <dbReference type="Proteomes" id="UP000726737"/>
    </source>
</evidence>
<evidence type="ECO:0000256" key="1">
    <source>
        <dbReference type="SAM" id="Phobius"/>
    </source>
</evidence>
<feature type="transmembrane region" description="Helical" evidence="1">
    <location>
        <begin position="98"/>
        <end position="115"/>
    </location>
</feature>
<dbReference type="AlphaFoldDB" id="A0A9P6PQ30"/>
<organism evidence="2 3">
    <name type="scientific">Mortierella polycephala</name>
    <dbReference type="NCBI Taxonomy" id="41804"/>
    <lineage>
        <taxon>Eukaryota</taxon>
        <taxon>Fungi</taxon>
        <taxon>Fungi incertae sedis</taxon>
        <taxon>Mucoromycota</taxon>
        <taxon>Mortierellomycotina</taxon>
        <taxon>Mortierellomycetes</taxon>
        <taxon>Mortierellales</taxon>
        <taxon>Mortierellaceae</taxon>
        <taxon>Mortierella</taxon>
    </lineage>
</organism>
<sequence length="116" mass="13202">MDQQPLIRNNTDGVCITMEKEMHANARSRKDRQSIQRALGFKNVIIYILVFVNLLLCSKLLSIWSRRHEQQPGSNLLILRELNEPEHGGGEDASTPQFWLKMALIVFLVLIGGVFA</sequence>
<keyword evidence="1" id="KW-1133">Transmembrane helix</keyword>
<dbReference type="EMBL" id="JAAAJA010000725">
    <property type="protein sequence ID" value="KAG0250088.1"/>
    <property type="molecule type" value="Genomic_DNA"/>
</dbReference>
<evidence type="ECO:0000313" key="2">
    <source>
        <dbReference type="EMBL" id="KAG0250088.1"/>
    </source>
</evidence>
<comment type="caution">
    <text evidence="2">The sequence shown here is derived from an EMBL/GenBank/DDBJ whole genome shotgun (WGS) entry which is preliminary data.</text>
</comment>
<protein>
    <submittedName>
        <fullName evidence="2">Uncharacterized protein</fullName>
    </submittedName>
</protein>
<keyword evidence="3" id="KW-1185">Reference proteome</keyword>
<accession>A0A9P6PQ30</accession>
<keyword evidence="1" id="KW-0472">Membrane</keyword>
<proteinExistence type="predicted"/>